<dbReference type="PANTHER" id="PTHR30373:SF8">
    <property type="entry name" value="BLL7265 PROTEIN"/>
    <property type="match status" value="1"/>
</dbReference>
<evidence type="ECO:0000256" key="1">
    <source>
        <dbReference type="SAM" id="Phobius"/>
    </source>
</evidence>
<protein>
    <recommendedName>
        <fullName evidence="2">TPM domain-containing protein</fullName>
    </recommendedName>
</protein>
<dbReference type="InterPro" id="IPR007621">
    <property type="entry name" value="TPM_dom"/>
</dbReference>
<dbReference type="Pfam" id="PF04536">
    <property type="entry name" value="TPM_phosphatase"/>
    <property type="match status" value="1"/>
</dbReference>
<dbReference type="Proteomes" id="UP001061361">
    <property type="component" value="Chromosome"/>
</dbReference>
<keyword evidence="4" id="KW-1185">Reference proteome</keyword>
<dbReference type="PANTHER" id="PTHR30373">
    <property type="entry name" value="UPF0603 PROTEIN YGCG"/>
    <property type="match status" value="1"/>
</dbReference>
<keyword evidence="1" id="KW-0812">Transmembrane</keyword>
<organism evidence="3 4">
    <name type="scientific">Pseudodesulfovibrio portus</name>
    <dbReference type="NCBI Taxonomy" id="231439"/>
    <lineage>
        <taxon>Bacteria</taxon>
        <taxon>Pseudomonadati</taxon>
        <taxon>Thermodesulfobacteriota</taxon>
        <taxon>Desulfovibrionia</taxon>
        <taxon>Desulfovibrionales</taxon>
        <taxon>Desulfovibrionaceae</taxon>
    </lineage>
</organism>
<keyword evidence="1" id="KW-1133">Transmembrane helix</keyword>
<dbReference type="Gene3D" id="3.10.310.50">
    <property type="match status" value="1"/>
</dbReference>
<feature type="transmembrane region" description="Helical" evidence="1">
    <location>
        <begin position="47"/>
        <end position="65"/>
    </location>
</feature>
<dbReference type="EMBL" id="AP026708">
    <property type="protein sequence ID" value="BDQ34206.1"/>
    <property type="molecule type" value="Genomic_DNA"/>
</dbReference>
<feature type="domain" description="TPM" evidence="2">
    <location>
        <begin position="106"/>
        <end position="186"/>
    </location>
</feature>
<accession>A0ABN6RXR8</accession>
<reference evidence="3" key="1">
    <citation type="submission" date="2022-08" db="EMBL/GenBank/DDBJ databases">
        <title>Genome Sequence of the sulphate-reducing bacterium, Pseudodesulfovibrio portus JCM14722.</title>
        <authorList>
            <person name="Kondo R."/>
            <person name="Kataoka T."/>
        </authorList>
    </citation>
    <scope>NUCLEOTIDE SEQUENCE</scope>
    <source>
        <strain evidence="3">JCM 14722</strain>
    </source>
</reference>
<evidence type="ECO:0000313" key="3">
    <source>
        <dbReference type="EMBL" id="BDQ34206.1"/>
    </source>
</evidence>
<evidence type="ECO:0000313" key="4">
    <source>
        <dbReference type="Proteomes" id="UP001061361"/>
    </source>
</evidence>
<name>A0ABN6RXR8_9BACT</name>
<dbReference type="RefSeq" id="WP_264981101.1">
    <property type="nucleotide sequence ID" value="NZ_AP026708.1"/>
</dbReference>
<gene>
    <name evidence="3" type="ORF">JCM14722_17480</name>
</gene>
<keyword evidence="1" id="KW-0472">Membrane</keyword>
<evidence type="ECO:0000259" key="2">
    <source>
        <dbReference type="Pfam" id="PF04536"/>
    </source>
</evidence>
<sequence>MNTAQTFLTQDEQDTLIRCVQEVETQTSGEIVPMVADASYEYPRASLIGGLIGGGLVGIGAALAFGQEDLWFFLAVFLAAFLILSRLLEAFPALKKPFISKRQMREEVEEAAFTAFYRHGLHRTRDLTGILIYVSAYEHQVQVLADKGINDKVDPQVWQEVVTMVTEGIRAGKPGEALCRGVTRCGELVAEKFPVKADDTDELPNLIIDG</sequence>
<feature type="transmembrane region" description="Helical" evidence="1">
    <location>
        <begin position="71"/>
        <end position="94"/>
    </location>
</feature>
<proteinExistence type="predicted"/>